<evidence type="ECO:0000256" key="1">
    <source>
        <dbReference type="ARBA" id="ARBA00004651"/>
    </source>
</evidence>
<dbReference type="Proteomes" id="UP000186400">
    <property type="component" value="Unassembled WGS sequence"/>
</dbReference>
<dbReference type="SUPFAM" id="SSF103190">
    <property type="entry name" value="Sensory domain-like"/>
    <property type="match status" value="1"/>
</dbReference>
<feature type="non-terminal residue" evidence="8">
    <location>
        <position position="311"/>
    </location>
</feature>
<name>A0A1N6WV07_9SPIO</name>
<protein>
    <submittedName>
        <fullName evidence="8">Cache domain-containing protein</fullName>
    </submittedName>
</protein>
<comment type="subcellular location">
    <subcellularLocation>
        <location evidence="1">Cell membrane</location>
        <topology evidence="1">Multi-pass membrane protein</topology>
    </subcellularLocation>
</comment>
<dbReference type="GO" id="GO:0005886">
    <property type="term" value="C:plasma membrane"/>
    <property type="evidence" value="ECO:0007669"/>
    <property type="project" value="UniProtKB-SubCell"/>
</dbReference>
<keyword evidence="9" id="KW-1185">Reference proteome</keyword>
<reference evidence="8 9" key="1">
    <citation type="submission" date="2017-01" db="EMBL/GenBank/DDBJ databases">
        <authorList>
            <person name="Mah S.A."/>
            <person name="Swanson W.J."/>
            <person name="Moy G.W."/>
            <person name="Vacquier V.D."/>
        </authorList>
    </citation>
    <scope>NUCLEOTIDE SEQUENCE [LARGE SCALE GENOMIC DNA]</scope>
    <source>
        <strain evidence="8 9">ASpG1</strain>
    </source>
</reference>
<dbReference type="CDD" id="cd12912">
    <property type="entry name" value="PDC2_MCP_like"/>
    <property type="match status" value="1"/>
</dbReference>
<accession>A0A1N6WV07</accession>
<evidence type="ECO:0000256" key="2">
    <source>
        <dbReference type="ARBA" id="ARBA00022475"/>
    </source>
</evidence>
<evidence type="ECO:0000256" key="6">
    <source>
        <dbReference type="SAM" id="Phobius"/>
    </source>
</evidence>
<feature type="transmembrane region" description="Helical" evidence="6">
    <location>
        <begin position="30"/>
        <end position="51"/>
    </location>
</feature>
<evidence type="ECO:0000256" key="5">
    <source>
        <dbReference type="ARBA" id="ARBA00023136"/>
    </source>
</evidence>
<keyword evidence="3 6" id="KW-0812">Transmembrane</keyword>
<keyword evidence="5 6" id="KW-0472">Membrane</keyword>
<sequence length="311" mass="33751">MKTVSGKKMNRNEFSGISGRKGFSSLRLRMVTLFGGAAVLLLMAMGSYLIWRVSTVQRGTVMAMADQIVEARSAEVQRWLEGHLQEMRGWSSLNILRTGDLEEIAHYLKGRQDTLHPEHENVYFVDTRGQTVSSDGFRGNLLERRYIREVLAGTDYAISNGLESASTGQAVMAVAHAVKNDRGDLVGAVGAAVSLDVLSELTQDMSFGEGGYGAVIGGDGVVIGHPNRAVVMSLDITNAPDWPGMEAIGRGVTRGERGAEYFTNLRGLRHLGIYSPIIGSPRWGVVYILPIADLNAPVQELTGIITTIFLL</sequence>
<evidence type="ECO:0000256" key="3">
    <source>
        <dbReference type="ARBA" id="ARBA00022692"/>
    </source>
</evidence>
<dbReference type="CDD" id="cd12914">
    <property type="entry name" value="PDC1_DGC_like"/>
    <property type="match status" value="1"/>
</dbReference>
<dbReference type="Gene3D" id="3.30.450.20">
    <property type="entry name" value="PAS domain"/>
    <property type="match status" value="1"/>
</dbReference>
<evidence type="ECO:0000313" key="9">
    <source>
        <dbReference type="Proteomes" id="UP000186400"/>
    </source>
</evidence>
<dbReference type="InterPro" id="IPR029151">
    <property type="entry name" value="Sensor-like_sf"/>
</dbReference>
<dbReference type="Pfam" id="PF02743">
    <property type="entry name" value="dCache_1"/>
    <property type="match status" value="1"/>
</dbReference>
<keyword evidence="2" id="KW-1003">Cell membrane</keyword>
<dbReference type="EMBL" id="FTMS01000019">
    <property type="protein sequence ID" value="SIQ93934.1"/>
    <property type="molecule type" value="Genomic_DNA"/>
</dbReference>
<dbReference type="AlphaFoldDB" id="A0A1N6WV07"/>
<evidence type="ECO:0000313" key="8">
    <source>
        <dbReference type="EMBL" id="SIQ93934.1"/>
    </source>
</evidence>
<feature type="domain" description="Cache" evidence="7">
    <location>
        <begin position="57"/>
        <end position="287"/>
    </location>
</feature>
<dbReference type="InterPro" id="IPR033479">
    <property type="entry name" value="dCache_1"/>
</dbReference>
<evidence type="ECO:0000259" key="7">
    <source>
        <dbReference type="Pfam" id="PF02743"/>
    </source>
</evidence>
<gene>
    <name evidence="8" type="ORF">SAMN05920897_1191</name>
</gene>
<evidence type="ECO:0000256" key="4">
    <source>
        <dbReference type="ARBA" id="ARBA00022989"/>
    </source>
</evidence>
<organism evidence="8 9">
    <name type="scientific">Alkalispirochaeta americana</name>
    <dbReference type="NCBI Taxonomy" id="159291"/>
    <lineage>
        <taxon>Bacteria</taxon>
        <taxon>Pseudomonadati</taxon>
        <taxon>Spirochaetota</taxon>
        <taxon>Spirochaetia</taxon>
        <taxon>Spirochaetales</taxon>
        <taxon>Spirochaetaceae</taxon>
        <taxon>Alkalispirochaeta</taxon>
    </lineage>
</organism>
<proteinExistence type="predicted"/>
<keyword evidence="4 6" id="KW-1133">Transmembrane helix</keyword>
<dbReference type="STRING" id="159291.SAMN05920897_1191"/>